<dbReference type="CDD" id="cd14265">
    <property type="entry name" value="UDPK_IM_like"/>
    <property type="match status" value="1"/>
</dbReference>
<evidence type="ECO:0000256" key="9">
    <source>
        <dbReference type="ARBA" id="ARBA00022840"/>
    </source>
</evidence>
<evidence type="ECO:0000313" key="20">
    <source>
        <dbReference type="EMBL" id="TLD71037.1"/>
    </source>
</evidence>
<keyword evidence="8 20" id="KW-0418">Kinase</keyword>
<keyword evidence="18" id="KW-0460">Magnesium</keyword>
<dbReference type="InterPro" id="IPR036945">
    <property type="entry name" value="DAGK_sf"/>
</dbReference>
<feature type="binding site" evidence="17">
    <location>
        <begin position="89"/>
        <end position="90"/>
    </location>
    <ligand>
        <name>ATP</name>
        <dbReference type="ChEBI" id="CHEBI:30616"/>
    </ligand>
</feature>
<comment type="subcellular location">
    <subcellularLocation>
        <location evidence="1">Cell membrane</location>
        <topology evidence="1">Multi-pass membrane protein</topology>
    </subcellularLocation>
</comment>
<evidence type="ECO:0000256" key="8">
    <source>
        <dbReference type="ARBA" id="ARBA00022777"/>
    </source>
</evidence>
<keyword evidence="18" id="KW-0479">Metal-binding</keyword>
<gene>
    <name evidence="20" type="ORF">FEM03_08985</name>
</gene>
<keyword evidence="10 19" id="KW-1133">Transmembrane helix</keyword>
<keyword evidence="6 19" id="KW-0812">Transmembrane</keyword>
<name>A0A5R8KFI9_9BACT</name>
<organism evidence="20 21">
    <name type="scientific">Phragmitibacter flavus</name>
    <dbReference type="NCBI Taxonomy" id="2576071"/>
    <lineage>
        <taxon>Bacteria</taxon>
        <taxon>Pseudomonadati</taxon>
        <taxon>Verrucomicrobiota</taxon>
        <taxon>Verrucomicrobiia</taxon>
        <taxon>Verrucomicrobiales</taxon>
        <taxon>Verrucomicrobiaceae</taxon>
        <taxon>Phragmitibacter</taxon>
    </lineage>
</organism>
<dbReference type="InterPro" id="IPR000829">
    <property type="entry name" value="DAGK"/>
</dbReference>
<evidence type="ECO:0000256" key="19">
    <source>
        <dbReference type="SAM" id="Phobius"/>
    </source>
</evidence>
<evidence type="ECO:0000256" key="7">
    <source>
        <dbReference type="ARBA" id="ARBA00022741"/>
    </source>
</evidence>
<feature type="transmembrane region" description="Helical" evidence="19">
    <location>
        <begin position="91"/>
        <end position="112"/>
    </location>
</feature>
<keyword evidence="4" id="KW-0444">Lipid biosynthesis</keyword>
<sequence>MLRLKWRSFRCALEGLVFMMKTQIHARWHAMASVMVVVLGIWLQVEGLEWMMLMLAMGMVWVAEAINTALEQACDAVTLERDERIGRAKDVAAGAVLLAAVFALAVGMIVFVPRVWERLAH</sequence>
<feature type="active site" description="Proton acceptor" evidence="15">
    <location>
        <position position="64"/>
    </location>
</feature>
<keyword evidence="9 17" id="KW-0067">ATP-binding</keyword>
<dbReference type="AlphaFoldDB" id="A0A5R8KFI9"/>
<reference evidence="20 21" key="1">
    <citation type="submission" date="2019-05" db="EMBL/GenBank/DDBJ databases">
        <title>Verrucobacter flavum gen. nov., sp. nov. a new member of the family Verrucomicrobiaceae.</title>
        <authorList>
            <person name="Szuroczki S."/>
            <person name="Abbaszade G."/>
            <person name="Szabo A."/>
            <person name="Felfoldi T."/>
            <person name="Schumann P."/>
            <person name="Boka K."/>
            <person name="Keki Z."/>
            <person name="Toumi M."/>
            <person name="Toth E."/>
        </authorList>
    </citation>
    <scope>NUCLEOTIDE SEQUENCE [LARGE SCALE GENOMIC DNA]</scope>
    <source>
        <strain evidence="20 21">MG-N-17</strain>
    </source>
</reference>
<comment type="cofactor">
    <cofactor evidence="18">
        <name>Mg(2+)</name>
        <dbReference type="ChEBI" id="CHEBI:18420"/>
    </cofactor>
    <text evidence="18">Mn(2+), Zn(2+), Cd(2+) and Co(2+) support activity to lesser extents.</text>
</comment>
<evidence type="ECO:0000256" key="16">
    <source>
        <dbReference type="PIRSR" id="PIRSR600829-2"/>
    </source>
</evidence>
<dbReference type="GO" id="GO:0016301">
    <property type="term" value="F:kinase activity"/>
    <property type="evidence" value="ECO:0007669"/>
    <property type="project" value="UniProtKB-KW"/>
</dbReference>
<evidence type="ECO:0000256" key="3">
    <source>
        <dbReference type="ARBA" id="ARBA00022475"/>
    </source>
</evidence>
<dbReference type="OrthoDB" id="195462at2"/>
<dbReference type="GO" id="GO:0046872">
    <property type="term" value="F:metal ion binding"/>
    <property type="evidence" value="ECO:0007669"/>
    <property type="project" value="UniProtKB-KW"/>
</dbReference>
<evidence type="ECO:0000256" key="4">
    <source>
        <dbReference type="ARBA" id="ARBA00022516"/>
    </source>
</evidence>
<dbReference type="InterPro" id="IPR033717">
    <property type="entry name" value="UDPK"/>
</dbReference>
<evidence type="ECO:0000256" key="14">
    <source>
        <dbReference type="ARBA" id="ARBA00023264"/>
    </source>
</evidence>
<proteinExistence type="inferred from homology"/>
<keyword evidence="5" id="KW-0808">Transferase</keyword>
<evidence type="ECO:0000256" key="18">
    <source>
        <dbReference type="PIRSR" id="PIRSR600829-4"/>
    </source>
</evidence>
<feature type="binding site" evidence="17">
    <location>
        <position position="71"/>
    </location>
    <ligand>
        <name>ATP</name>
        <dbReference type="ChEBI" id="CHEBI:30616"/>
    </ligand>
</feature>
<evidence type="ECO:0000256" key="10">
    <source>
        <dbReference type="ARBA" id="ARBA00022989"/>
    </source>
</evidence>
<evidence type="ECO:0000256" key="2">
    <source>
        <dbReference type="ARBA" id="ARBA00005967"/>
    </source>
</evidence>
<dbReference type="Gene3D" id="1.10.287.3610">
    <property type="match status" value="1"/>
</dbReference>
<feature type="transmembrane region" description="Helical" evidence="19">
    <location>
        <begin position="28"/>
        <end position="45"/>
    </location>
</feature>
<accession>A0A5R8KFI9</accession>
<dbReference type="EMBL" id="VAUV01000006">
    <property type="protein sequence ID" value="TLD71037.1"/>
    <property type="molecule type" value="Genomic_DNA"/>
</dbReference>
<evidence type="ECO:0000256" key="5">
    <source>
        <dbReference type="ARBA" id="ARBA00022679"/>
    </source>
</evidence>
<evidence type="ECO:0000256" key="15">
    <source>
        <dbReference type="PIRSR" id="PIRSR600829-1"/>
    </source>
</evidence>
<feature type="binding site" evidence="16">
    <location>
        <position position="64"/>
    </location>
    <ligand>
        <name>substrate</name>
    </ligand>
</feature>
<keyword evidence="7 17" id="KW-0547">Nucleotide-binding</keyword>
<keyword evidence="14" id="KW-1208">Phospholipid metabolism</keyword>
<evidence type="ECO:0000313" key="21">
    <source>
        <dbReference type="Proteomes" id="UP000306196"/>
    </source>
</evidence>
<keyword evidence="12 19" id="KW-0472">Membrane</keyword>
<feature type="binding site" evidence="18">
    <location>
        <position position="71"/>
    </location>
    <ligand>
        <name>a divalent metal cation</name>
        <dbReference type="ChEBI" id="CHEBI:60240"/>
    </ligand>
</feature>
<evidence type="ECO:0000256" key="17">
    <source>
        <dbReference type="PIRSR" id="PIRSR600829-3"/>
    </source>
</evidence>
<keyword evidence="21" id="KW-1185">Reference proteome</keyword>
<evidence type="ECO:0000256" key="12">
    <source>
        <dbReference type="ARBA" id="ARBA00023136"/>
    </source>
</evidence>
<keyword evidence="3" id="KW-1003">Cell membrane</keyword>
<dbReference type="RefSeq" id="WP_138085866.1">
    <property type="nucleotide sequence ID" value="NZ_VAUV01000006.1"/>
</dbReference>
<dbReference type="Proteomes" id="UP000306196">
    <property type="component" value="Unassembled WGS sequence"/>
</dbReference>
<dbReference type="PANTHER" id="PTHR34299">
    <property type="entry name" value="DIACYLGLYCEROL KINASE"/>
    <property type="match status" value="1"/>
</dbReference>
<evidence type="ECO:0000256" key="6">
    <source>
        <dbReference type="ARBA" id="ARBA00022692"/>
    </source>
</evidence>
<dbReference type="GO" id="GO:0008654">
    <property type="term" value="P:phospholipid biosynthetic process"/>
    <property type="evidence" value="ECO:0007669"/>
    <property type="project" value="UniProtKB-KW"/>
</dbReference>
<dbReference type="Pfam" id="PF01219">
    <property type="entry name" value="DAGK_prokar"/>
    <property type="match status" value="1"/>
</dbReference>
<feature type="transmembrane region" description="Helical" evidence="19">
    <location>
        <begin position="51"/>
        <end position="70"/>
    </location>
</feature>
<comment type="similarity">
    <text evidence="2">Belongs to the bacterial diacylglycerol kinase family.</text>
</comment>
<protein>
    <submittedName>
        <fullName evidence="20">Diacylglycerol kinase family protein</fullName>
    </submittedName>
</protein>
<dbReference type="PANTHER" id="PTHR34299:SF1">
    <property type="entry name" value="DIACYLGLYCEROL KINASE"/>
    <property type="match status" value="1"/>
</dbReference>
<feature type="binding site" evidence="16">
    <location>
        <begin position="42"/>
        <end position="45"/>
    </location>
    <ligand>
        <name>substrate</name>
    </ligand>
</feature>
<keyword evidence="11" id="KW-0443">Lipid metabolism</keyword>
<evidence type="ECO:0000256" key="11">
    <source>
        <dbReference type="ARBA" id="ARBA00023098"/>
    </source>
</evidence>
<keyword evidence="13" id="KW-0594">Phospholipid biosynthesis</keyword>
<dbReference type="GO" id="GO:0005524">
    <property type="term" value="F:ATP binding"/>
    <property type="evidence" value="ECO:0007669"/>
    <property type="project" value="UniProtKB-KW"/>
</dbReference>
<comment type="caution">
    <text evidence="20">The sequence shown here is derived from an EMBL/GenBank/DDBJ whole genome shotgun (WGS) entry which is preliminary data.</text>
</comment>
<evidence type="ECO:0000256" key="13">
    <source>
        <dbReference type="ARBA" id="ARBA00023209"/>
    </source>
</evidence>
<dbReference type="GO" id="GO:0005886">
    <property type="term" value="C:plasma membrane"/>
    <property type="evidence" value="ECO:0007669"/>
    <property type="project" value="UniProtKB-SubCell"/>
</dbReference>
<evidence type="ECO:0000256" key="1">
    <source>
        <dbReference type="ARBA" id="ARBA00004651"/>
    </source>
</evidence>